<reference evidence="2" key="1">
    <citation type="submission" date="2015-08" db="EMBL/GenBank/DDBJ databases">
        <title>Candidatus Bacteriodes Periocalifornicus.</title>
        <authorList>
            <person name="McLean J.S."/>
            <person name="Kelley S."/>
        </authorList>
    </citation>
    <scope>NUCLEOTIDE SEQUENCE [LARGE SCALE GENOMIC DNA]</scope>
    <source>
        <strain evidence="2">12B</strain>
    </source>
</reference>
<feature type="transmembrane region" description="Helical" evidence="1">
    <location>
        <begin position="207"/>
        <end position="227"/>
    </location>
</feature>
<gene>
    <name evidence="2" type="ORF">AL399_05100</name>
</gene>
<accession>A0A0Q4B7N2</accession>
<dbReference type="Proteomes" id="UP000054172">
    <property type="component" value="Unassembled WGS sequence"/>
</dbReference>
<keyword evidence="1" id="KW-0472">Membrane</keyword>
<feature type="transmembrane region" description="Helical" evidence="1">
    <location>
        <begin position="179"/>
        <end position="201"/>
    </location>
</feature>
<keyword evidence="3" id="KW-1185">Reference proteome</keyword>
<evidence type="ECO:0000256" key="1">
    <source>
        <dbReference type="SAM" id="Phobius"/>
    </source>
</evidence>
<organism evidence="2 3">
    <name type="scientific">Candidatus [Bacteroides] periocalifornicus</name>
    <dbReference type="NCBI Taxonomy" id="1702214"/>
    <lineage>
        <taxon>Bacteria</taxon>
        <taxon>Pseudomonadati</taxon>
        <taxon>Bacteroidota</taxon>
    </lineage>
</organism>
<dbReference type="PATRIC" id="fig|1702214.3.peg.2038"/>
<dbReference type="SUPFAM" id="SSF82866">
    <property type="entry name" value="Multidrug efflux transporter AcrB transmembrane domain"/>
    <property type="match status" value="1"/>
</dbReference>
<sequence>MLLFALLLLVVLSMGILYFSVDDWEMFSHIVLPIMLIMFLFVAFFVFVILRIFSPRVKVDIQQRTISIPNPGTWISLLMNKVKAFRVCQHQMLGLLAEYSVVADIDGGGVVTIYPRLRTAQASQQVADELTAFVTACSGTEELSGASSTQNEEVSRPFTPTMLRRFEQRGEYTYRWRRIRLGAAVALAVILAMAFIGFTYLDTESGAMYVVVLAVVIGLSVNLGSFAERVEVDLRSGAIIHSYFGLFSTTTQFGRVEQFTRIRHMMYGLIHSGTDIVVQLEGGKKRTLFHMVNSSKAAKEIVDDLLLFTEQWQHSRRSNAGQAGESQQVSVQL</sequence>
<feature type="transmembrane region" description="Helical" evidence="1">
    <location>
        <begin position="29"/>
        <end position="53"/>
    </location>
</feature>
<keyword evidence="1" id="KW-0812">Transmembrane</keyword>
<evidence type="ECO:0000313" key="3">
    <source>
        <dbReference type="Proteomes" id="UP000054172"/>
    </source>
</evidence>
<evidence type="ECO:0000313" key="2">
    <source>
        <dbReference type="EMBL" id="KQM08828.1"/>
    </source>
</evidence>
<protein>
    <submittedName>
        <fullName evidence="2">Uncharacterized protein</fullName>
    </submittedName>
</protein>
<proteinExistence type="predicted"/>
<dbReference type="AlphaFoldDB" id="A0A0Q4B7N2"/>
<name>A0A0Q4B7N2_9BACT</name>
<dbReference type="EMBL" id="LIIK01000020">
    <property type="protein sequence ID" value="KQM08828.1"/>
    <property type="molecule type" value="Genomic_DNA"/>
</dbReference>
<comment type="caution">
    <text evidence="2">The sequence shown here is derived from an EMBL/GenBank/DDBJ whole genome shotgun (WGS) entry which is preliminary data.</text>
</comment>
<keyword evidence="1" id="KW-1133">Transmembrane helix</keyword>